<dbReference type="InterPro" id="IPR002028">
    <property type="entry name" value="Trp_synthase_suA"/>
</dbReference>
<comment type="subunit">
    <text evidence="2 8">Tetramer of two alpha and two beta chains.</text>
</comment>
<comment type="similarity">
    <text evidence="8 9">Belongs to the TrpA family.</text>
</comment>
<evidence type="ECO:0000256" key="6">
    <source>
        <dbReference type="ARBA" id="ARBA00023239"/>
    </source>
</evidence>
<comment type="function">
    <text evidence="8">The alpha subunit is responsible for the aldol cleavage of indoleglycerol phosphate to indole and glyceraldehyde 3-phosphate.</text>
</comment>
<dbReference type="InterPro" id="IPR018204">
    <property type="entry name" value="Trp_synthase_alpha_AS"/>
</dbReference>
<dbReference type="KEGG" id="slz:B5P37_04290"/>
<feature type="active site" description="Proton acceptor" evidence="8">
    <location>
        <position position="32"/>
    </location>
</feature>
<evidence type="ECO:0000256" key="2">
    <source>
        <dbReference type="ARBA" id="ARBA00011270"/>
    </source>
</evidence>
<dbReference type="EC" id="4.2.1.20" evidence="8"/>
<dbReference type="Gene3D" id="3.20.20.70">
    <property type="entry name" value="Aldolase class I"/>
    <property type="match status" value="1"/>
</dbReference>
<name>A0AAC9RT00_9STAP</name>
<feature type="active site" description="Proton acceptor" evidence="8">
    <location>
        <position position="43"/>
    </location>
</feature>
<dbReference type="GO" id="GO:0004834">
    <property type="term" value="F:tryptophan synthase activity"/>
    <property type="evidence" value="ECO:0007669"/>
    <property type="project" value="UniProtKB-UniRule"/>
</dbReference>
<evidence type="ECO:0000256" key="8">
    <source>
        <dbReference type="HAMAP-Rule" id="MF_00131"/>
    </source>
</evidence>
<organism evidence="10 11">
    <name type="scientific">Staphylococcus lutrae</name>
    <dbReference type="NCBI Taxonomy" id="155085"/>
    <lineage>
        <taxon>Bacteria</taxon>
        <taxon>Bacillati</taxon>
        <taxon>Bacillota</taxon>
        <taxon>Bacilli</taxon>
        <taxon>Bacillales</taxon>
        <taxon>Staphylococcaceae</taxon>
        <taxon>Staphylococcus</taxon>
    </lineage>
</organism>
<reference evidence="10 11" key="1">
    <citation type="submission" date="2017-04" db="EMBL/GenBank/DDBJ databases">
        <authorList>
            <person name="Veseli I.A."/>
            <person name="Tang C."/>
            <person name="Pombert J.-F."/>
        </authorList>
    </citation>
    <scope>NUCLEOTIDE SEQUENCE [LARGE SCALE GENOMIC DNA]</scope>
    <source>
        <strain evidence="10 11">ATCC 700373</strain>
    </source>
</reference>
<dbReference type="SUPFAM" id="SSF51366">
    <property type="entry name" value="Ribulose-phoshate binding barrel"/>
    <property type="match status" value="1"/>
</dbReference>
<dbReference type="HAMAP" id="MF_00131">
    <property type="entry name" value="Trp_synth_alpha"/>
    <property type="match status" value="1"/>
</dbReference>
<evidence type="ECO:0000256" key="9">
    <source>
        <dbReference type="RuleBase" id="RU003662"/>
    </source>
</evidence>
<evidence type="ECO:0000256" key="7">
    <source>
        <dbReference type="ARBA" id="ARBA00049047"/>
    </source>
</evidence>
<proteinExistence type="inferred from homology"/>
<dbReference type="CDD" id="cd04724">
    <property type="entry name" value="Tryptophan_synthase_alpha"/>
    <property type="match status" value="1"/>
</dbReference>
<evidence type="ECO:0000256" key="1">
    <source>
        <dbReference type="ARBA" id="ARBA00004733"/>
    </source>
</evidence>
<dbReference type="Proteomes" id="UP000242864">
    <property type="component" value="Chromosome"/>
</dbReference>
<dbReference type="Pfam" id="PF00290">
    <property type="entry name" value="Trp_syntA"/>
    <property type="match status" value="1"/>
</dbReference>
<dbReference type="NCBIfam" id="TIGR00262">
    <property type="entry name" value="trpA"/>
    <property type="match status" value="1"/>
</dbReference>
<dbReference type="AlphaFoldDB" id="A0AAC9RT00"/>
<keyword evidence="3 8" id="KW-0028">Amino-acid biosynthesis</keyword>
<dbReference type="EMBL" id="CP020773">
    <property type="protein sequence ID" value="ARJ50589.1"/>
    <property type="molecule type" value="Genomic_DNA"/>
</dbReference>
<dbReference type="PROSITE" id="PS00167">
    <property type="entry name" value="TRP_SYNTHASE_ALPHA"/>
    <property type="match status" value="1"/>
</dbReference>
<comment type="catalytic activity">
    <reaction evidence="7 8">
        <text>(1S,2R)-1-C-(indol-3-yl)glycerol 3-phosphate + L-serine = D-glyceraldehyde 3-phosphate + L-tryptophan + H2O</text>
        <dbReference type="Rhea" id="RHEA:10532"/>
        <dbReference type="ChEBI" id="CHEBI:15377"/>
        <dbReference type="ChEBI" id="CHEBI:33384"/>
        <dbReference type="ChEBI" id="CHEBI:57912"/>
        <dbReference type="ChEBI" id="CHEBI:58866"/>
        <dbReference type="ChEBI" id="CHEBI:59776"/>
        <dbReference type="EC" id="4.2.1.20"/>
    </reaction>
</comment>
<keyword evidence="6 8" id="KW-0456">Lyase</keyword>
<evidence type="ECO:0000313" key="11">
    <source>
        <dbReference type="Proteomes" id="UP000242864"/>
    </source>
</evidence>
<keyword evidence="5 8" id="KW-0057">Aromatic amino acid biosynthesis</keyword>
<dbReference type="RefSeq" id="WP_085237067.1">
    <property type="nucleotide sequence ID" value="NZ_CP020773.1"/>
</dbReference>
<evidence type="ECO:0000256" key="5">
    <source>
        <dbReference type="ARBA" id="ARBA00023141"/>
    </source>
</evidence>
<evidence type="ECO:0000313" key="10">
    <source>
        <dbReference type="EMBL" id="ARJ50589.1"/>
    </source>
</evidence>
<dbReference type="InterPro" id="IPR013785">
    <property type="entry name" value="Aldolase_TIM"/>
</dbReference>
<dbReference type="PANTHER" id="PTHR43406">
    <property type="entry name" value="TRYPTOPHAN SYNTHASE, ALPHA CHAIN"/>
    <property type="match status" value="1"/>
</dbReference>
<protein>
    <recommendedName>
        <fullName evidence="8">Tryptophan synthase alpha chain</fullName>
        <ecNumber evidence="8">4.2.1.20</ecNumber>
    </recommendedName>
</protein>
<comment type="pathway">
    <text evidence="1 8">Amino-acid biosynthesis; L-tryptophan biosynthesis; L-tryptophan from chorismate: step 5/5.</text>
</comment>
<gene>
    <name evidence="8" type="primary">trpA</name>
    <name evidence="10" type="ORF">B5P37_04290</name>
</gene>
<dbReference type="PANTHER" id="PTHR43406:SF1">
    <property type="entry name" value="TRYPTOPHAN SYNTHASE ALPHA CHAIN, CHLOROPLASTIC"/>
    <property type="match status" value="1"/>
</dbReference>
<keyword evidence="11" id="KW-1185">Reference proteome</keyword>
<sequence>MQRKQFVAYIMSGTQMVEQLKALDEVGVDYVEIGIPFSDPVADGPVIMKAGQAAIQAGMTAQKIMDQLKTMKHEIDTRYLLMTYYHTIETYGEAAFMAEAEAAGVEGLIIPDMPHEYLTQLKARYPHRRLKFISLIAMTAASERRQRIARAAEGFIYTITMNQITGQNGEFHPELKQNMKDIKACTDIPVMAGFGIRTPEHVKDIATVADGVIIGSEIVRRFQEEGIEATKAYLKSIREALDSMDSNPQIVE</sequence>
<evidence type="ECO:0000256" key="3">
    <source>
        <dbReference type="ARBA" id="ARBA00022605"/>
    </source>
</evidence>
<keyword evidence="4 8" id="KW-0822">Tryptophan biosynthesis</keyword>
<accession>A0AAC9RT00</accession>
<dbReference type="InterPro" id="IPR011060">
    <property type="entry name" value="RibuloseP-bd_barrel"/>
</dbReference>
<evidence type="ECO:0000256" key="4">
    <source>
        <dbReference type="ARBA" id="ARBA00022822"/>
    </source>
</evidence>
<dbReference type="GO" id="GO:0005829">
    <property type="term" value="C:cytosol"/>
    <property type="evidence" value="ECO:0007669"/>
    <property type="project" value="TreeGrafter"/>
</dbReference>